<reference evidence="2" key="1">
    <citation type="submission" date="2022-11" db="UniProtKB">
        <authorList>
            <consortium name="WormBaseParasite"/>
        </authorList>
    </citation>
    <scope>IDENTIFICATION</scope>
</reference>
<dbReference type="Gene3D" id="3.50.50.60">
    <property type="entry name" value="FAD/NAD(P)-binding domain"/>
    <property type="match status" value="1"/>
</dbReference>
<keyword evidence="1" id="KW-1185">Reference proteome</keyword>
<dbReference type="Proteomes" id="UP000887560">
    <property type="component" value="Unplaced"/>
</dbReference>
<dbReference type="InterPro" id="IPR036188">
    <property type="entry name" value="FAD/NAD-bd_sf"/>
</dbReference>
<evidence type="ECO:0000313" key="2">
    <source>
        <dbReference type="WBParaSite" id="scf7180000418964.g3177"/>
    </source>
</evidence>
<organism evidence="1 2">
    <name type="scientific">Meloidogyne floridensis</name>
    <dbReference type="NCBI Taxonomy" id="298350"/>
    <lineage>
        <taxon>Eukaryota</taxon>
        <taxon>Metazoa</taxon>
        <taxon>Ecdysozoa</taxon>
        <taxon>Nematoda</taxon>
        <taxon>Chromadorea</taxon>
        <taxon>Rhabditida</taxon>
        <taxon>Tylenchina</taxon>
        <taxon>Tylenchomorpha</taxon>
        <taxon>Tylenchoidea</taxon>
        <taxon>Meloidogynidae</taxon>
        <taxon>Meloidogyninae</taxon>
        <taxon>Meloidogyne</taxon>
    </lineage>
</organism>
<proteinExistence type="predicted"/>
<dbReference type="AlphaFoldDB" id="A0A915NIF6"/>
<accession>A0A915NIF6</accession>
<sequence length="708" mass="82099">MSTRVKDLIKIAESGGSTQANDVLIYDEFVFVNNFEETNNNTFTWHLINEGILERFKNTKEKVKDVIEKLIIKVKTFVEESKIDQSNEDFTDFDEDVKKYDELIGNSELDITDYTNLIEYYKSRIDVVLQCKVFISDLNSEGAESSFIDIFSFMENHPELKNLKFIFDLSSIQSNELDKAINEKLYEDHKKNKSNSRGYNDAVVEGAGPIGLYTSFKLFIEGISVTIVNDRSEHYTREQIILLDRKWIYQLRLILGTKFDKLFSGENSMGKLLDNHVGLVIIKNLETVLMNRLKAFALYVDAREENQHQEERSFLKLIYETAIFGIDLDHDKPLAVLGTPERQVNKAAKKYYRNLENKLMMKYNINRTMARKRIVNKKIRELKNVFGDELIPYMRDRDDEVNHITPEQYVELQINGNAFEIKKIEGVPLNYGVPRNYVGIPFDLFFCAGGANDRIRDELLEEPQVLTNSENYGLIIIDKADYNIRITEGNYSHKVKPMVNMLNVQETQEIYQFIKNSHVISDQLKRRYDNIVNLILFGMVEDRYGRLIPANNSGNPEMLVLHIFELKQRITIGSITPLALSKFIEEIKSEGNQNPNKWEYQEFVKELENKWAIAVFKYLLTLYHYNVDQIIIKTEENDEDEEGNQGQFYFKILSSNTFWIQIKGVTNPAKEYYSKNDSAIVAAVGDANTNAHFFTGSGLSTGKFTRET</sequence>
<dbReference type="WBParaSite" id="scf7180000418964.g3177">
    <property type="protein sequence ID" value="scf7180000418964.g3177"/>
    <property type="gene ID" value="scf7180000418964.g3177"/>
</dbReference>
<name>A0A915NIF6_9BILA</name>
<protein>
    <submittedName>
        <fullName evidence="2">Uncharacterized protein</fullName>
    </submittedName>
</protein>
<evidence type="ECO:0000313" key="1">
    <source>
        <dbReference type="Proteomes" id="UP000887560"/>
    </source>
</evidence>